<dbReference type="InterPro" id="IPR036116">
    <property type="entry name" value="FN3_sf"/>
</dbReference>
<dbReference type="GO" id="GO:0043235">
    <property type="term" value="C:receptor complex"/>
    <property type="evidence" value="ECO:0007669"/>
    <property type="project" value="TreeGrafter"/>
</dbReference>
<keyword evidence="4" id="KW-1133">Transmembrane helix</keyword>
<dbReference type="PANTHER" id="PTHR24416:SF600">
    <property type="entry name" value="PDGF- AND VEGF-RECEPTOR RELATED, ISOFORM J"/>
    <property type="match status" value="1"/>
</dbReference>
<keyword evidence="4" id="KW-0812">Transmembrane</keyword>
<dbReference type="CDD" id="cd00054">
    <property type="entry name" value="EGF_CA"/>
    <property type="match status" value="1"/>
</dbReference>
<feature type="disulfide bond" evidence="3">
    <location>
        <begin position="101"/>
        <end position="110"/>
    </location>
</feature>
<evidence type="ECO:0000259" key="6">
    <source>
        <dbReference type="PROSITE" id="PS50011"/>
    </source>
</evidence>
<comment type="caution">
    <text evidence="3">Lacks conserved residue(s) required for the propagation of feature annotation.</text>
</comment>
<dbReference type="SMART" id="SM00181">
    <property type="entry name" value="EGF"/>
    <property type="match status" value="2"/>
</dbReference>
<feature type="chain" id="PRO_5042999257" description="Receptor protein-tyrosine kinase" evidence="5">
    <location>
        <begin position="20"/>
        <end position="1218"/>
    </location>
</feature>
<dbReference type="Gene3D" id="2.10.25.10">
    <property type="entry name" value="Laminin"/>
    <property type="match status" value="2"/>
</dbReference>
<keyword evidence="4" id="KW-0472">Membrane</keyword>
<feature type="domain" description="Fibronectin type-III" evidence="8">
    <location>
        <begin position="757"/>
        <end position="845"/>
    </location>
</feature>
<evidence type="ECO:0000313" key="9">
    <source>
        <dbReference type="EMBL" id="KAK6166845.1"/>
    </source>
</evidence>
<dbReference type="Gene3D" id="1.10.510.10">
    <property type="entry name" value="Transferase(Phosphotransferase) domain 1"/>
    <property type="match status" value="1"/>
</dbReference>
<accession>A0AAN8IW51</accession>
<gene>
    <name evidence="9" type="ORF">SNE40_023456</name>
</gene>
<dbReference type="AlphaFoldDB" id="A0AAN8IW51"/>
<comment type="caution">
    <text evidence="9">The sequence shown here is derived from an EMBL/GenBank/DDBJ whole genome shotgun (WGS) entry which is preliminary data.</text>
</comment>
<feature type="signal peptide" evidence="5">
    <location>
        <begin position="1"/>
        <end position="19"/>
    </location>
</feature>
<keyword evidence="2" id="KW-0325">Glycoprotein</keyword>
<dbReference type="PANTHER" id="PTHR24416">
    <property type="entry name" value="TYROSINE-PROTEIN KINASE RECEPTOR"/>
    <property type="match status" value="1"/>
</dbReference>
<feature type="domain" description="EGF-like" evidence="7">
    <location>
        <begin position="117"/>
        <end position="144"/>
    </location>
</feature>
<protein>
    <recommendedName>
        <fullName evidence="11">Receptor protein-tyrosine kinase</fullName>
    </recommendedName>
</protein>
<dbReference type="InterPro" id="IPR013783">
    <property type="entry name" value="Ig-like_fold"/>
</dbReference>
<dbReference type="EMBL" id="JAZGQO010000021">
    <property type="protein sequence ID" value="KAK6166845.1"/>
    <property type="molecule type" value="Genomic_DNA"/>
</dbReference>
<feature type="transmembrane region" description="Helical" evidence="4">
    <location>
        <begin position="857"/>
        <end position="885"/>
    </location>
</feature>
<organism evidence="9 10">
    <name type="scientific">Patella caerulea</name>
    <name type="common">Rayed Mediterranean limpet</name>
    <dbReference type="NCBI Taxonomy" id="87958"/>
    <lineage>
        <taxon>Eukaryota</taxon>
        <taxon>Metazoa</taxon>
        <taxon>Spiralia</taxon>
        <taxon>Lophotrochozoa</taxon>
        <taxon>Mollusca</taxon>
        <taxon>Gastropoda</taxon>
        <taxon>Patellogastropoda</taxon>
        <taxon>Patelloidea</taxon>
        <taxon>Patellidae</taxon>
        <taxon>Patella</taxon>
    </lineage>
</organism>
<evidence type="ECO:0000313" key="10">
    <source>
        <dbReference type="Proteomes" id="UP001347796"/>
    </source>
</evidence>
<evidence type="ECO:0000259" key="8">
    <source>
        <dbReference type="PROSITE" id="PS50853"/>
    </source>
</evidence>
<evidence type="ECO:0000256" key="2">
    <source>
        <dbReference type="ARBA" id="ARBA00023180"/>
    </source>
</evidence>
<evidence type="ECO:0000256" key="5">
    <source>
        <dbReference type="SAM" id="SignalP"/>
    </source>
</evidence>
<dbReference type="PRINTS" id="PR00109">
    <property type="entry name" value="TYRKINASE"/>
</dbReference>
<sequence>MTLNIVLIILAVLISKSIGQTWRGNKCSRLICTSERVLVCTYRTWSGCCAYKWVSQTKYRREYFCCSGWRDRNGDRNCNQAICNPPCQNGGTCSRPNKCDCLRGNNGPTCAGVTCSHLNPCFPGVCSNQNTCQCQEGFTGKTCQTRQSKVSQLSNIWLCRATLSNVDRVNNMMKYNFVTDASDPSDPRPDEIWSNKLEYNYLMIQASAQFDPEVPAPPEYIKEAEFGVVSSSITVTLSKIPRPGQRVEPIIKEYPCSEISGTSKKSYSFWNCTVVEKNFVYSIESGDNLNVTSNFFSGGYRDLINLNNRRPFKTDKYTTLPSSKSLLFKFDKIPPEHCITYNCRNGETPLKIDKDVTTTAISLTWSGYEDSLSGMYRYAWEIFKLDKVDITQRLGEIEPLNPMKIEEVFHSNLTFPITYKPPVAGMYSVILEASDRANNSIYARQLVLYDNQSSIEQKAAILFPTRTSSSEILDVWQSNLDGDITIDWSGHFVNALHHDNGYLNEVLEYPVQFSGRDPVVGSIDNFKQKYISFDDDSGQRSKTGVPNILGITNFTIQMKLNGKVLDEDIKLQDKKTMKGLPRKDGDTLEVGIKASDIMGHQSTDTAKLHFDSTKPSLDEIAKNSGIVTDMSYTYGTRMTFKARDEDSGIHEIRYSLERRNSVNEPIEVVESGEVPGQLVQRCEPGDNTCYCVKMGRCYKVEYTLDVDHCWFNVSKKYLDSAIIDLKIDAVNSAGLITAKSNQFSNIRSLSGIGYYSAPDNLRVVKSGYNSVQIGWNKSESCYYLTEFWLKRSDRGQKEKVHRLNRFEEIGFLQPETNYTVELIAGYDGDMSDPVIIVFTTEKKPEEVGLTAGAKAGIGIGIILLIIIIVLIVGFIYTGGTLFNVIMGRTKSYKKEDDKEGQHKRTLFSGDEDVYIYGVGSGGGVNLPLAHIVPKCDIALQELIAQGKFAKVYKASMTGKDDQQSIVAAKLLLENFTEDEQRLMCAKITFMSDVIGEHPNVLQFIGAVVDNDIWGPTMLLEYCEMGQLITWLHGNKKSVNDDIIERLFQFSYGIVKGMAYLTSINVIHRRLAARNVLLTFVLEPKITGFGPSVVDTTDDQKAERVPVRWVAPECFQSTKAATEKSDVWSFGIILYEIFTLGDQPYPTLTTENVVPKVRHGHRMNRPELADEFNYNLMTRCWSEDQGDRPKFVELQNMYQRFMNGEPNDDDYSNYSRYRE</sequence>
<feature type="disulfide bond" evidence="3">
    <location>
        <begin position="134"/>
        <end position="143"/>
    </location>
</feature>
<dbReference type="PROSITE" id="PS50011">
    <property type="entry name" value="PROTEIN_KINASE_DOM"/>
    <property type="match status" value="1"/>
</dbReference>
<name>A0AAN8IW51_PATCE</name>
<feature type="domain" description="EGF-like" evidence="7">
    <location>
        <begin position="79"/>
        <end position="111"/>
    </location>
</feature>
<comment type="subcellular location">
    <subcellularLocation>
        <location evidence="1">Membrane</location>
        <topology evidence="1">Single-pass membrane protein</topology>
    </subcellularLocation>
</comment>
<dbReference type="InterPro" id="IPR011009">
    <property type="entry name" value="Kinase-like_dom_sf"/>
</dbReference>
<dbReference type="InterPro" id="IPR001245">
    <property type="entry name" value="Ser-Thr/Tyr_kinase_cat_dom"/>
</dbReference>
<evidence type="ECO:0000256" key="1">
    <source>
        <dbReference type="ARBA" id="ARBA00004167"/>
    </source>
</evidence>
<reference evidence="9 10" key="1">
    <citation type="submission" date="2024-01" db="EMBL/GenBank/DDBJ databases">
        <title>The genome of the rayed Mediterranean limpet Patella caerulea (Linnaeus, 1758).</title>
        <authorList>
            <person name="Anh-Thu Weber A."/>
            <person name="Halstead-Nussloch G."/>
        </authorList>
    </citation>
    <scope>NUCLEOTIDE SEQUENCE [LARGE SCALE GENOMIC DNA]</scope>
    <source>
        <strain evidence="9">AATW-2023a</strain>
        <tissue evidence="9">Whole specimen</tissue>
    </source>
</reference>
<dbReference type="CDD" id="cd00192">
    <property type="entry name" value="PTKc"/>
    <property type="match status" value="1"/>
</dbReference>
<dbReference type="Gene3D" id="2.60.40.10">
    <property type="entry name" value="Immunoglobulins"/>
    <property type="match status" value="1"/>
</dbReference>
<evidence type="ECO:0008006" key="11">
    <source>
        <dbReference type="Google" id="ProtNLM"/>
    </source>
</evidence>
<dbReference type="InterPro" id="IPR050122">
    <property type="entry name" value="RTK"/>
</dbReference>
<evidence type="ECO:0000256" key="3">
    <source>
        <dbReference type="PROSITE-ProRule" id="PRU00076"/>
    </source>
</evidence>
<dbReference type="PROSITE" id="PS50026">
    <property type="entry name" value="EGF_3"/>
    <property type="match status" value="2"/>
</dbReference>
<dbReference type="InterPro" id="IPR000719">
    <property type="entry name" value="Prot_kinase_dom"/>
</dbReference>
<evidence type="ECO:0000259" key="7">
    <source>
        <dbReference type="PROSITE" id="PS50026"/>
    </source>
</evidence>
<dbReference type="Proteomes" id="UP001347796">
    <property type="component" value="Unassembled WGS sequence"/>
</dbReference>
<dbReference type="GO" id="GO:0007169">
    <property type="term" value="P:cell surface receptor protein tyrosine kinase signaling pathway"/>
    <property type="evidence" value="ECO:0007669"/>
    <property type="project" value="TreeGrafter"/>
</dbReference>
<proteinExistence type="predicted"/>
<dbReference type="Pfam" id="PF07714">
    <property type="entry name" value="PK_Tyr_Ser-Thr"/>
    <property type="match status" value="1"/>
</dbReference>
<dbReference type="SUPFAM" id="SSF49265">
    <property type="entry name" value="Fibronectin type III"/>
    <property type="match status" value="1"/>
</dbReference>
<dbReference type="GO" id="GO:0005886">
    <property type="term" value="C:plasma membrane"/>
    <property type="evidence" value="ECO:0007669"/>
    <property type="project" value="TreeGrafter"/>
</dbReference>
<evidence type="ECO:0000256" key="4">
    <source>
        <dbReference type="SAM" id="Phobius"/>
    </source>
</evidence>
<dbReference type="GO" id="GO:0005524">
    <property type="term" value="F:ATP binding"/>
    <property type="evidence" value="ECO:0007669"/>
    <property type="project" value="InterPro"/>
</dbReference>
<dbReference type="InterPro" id="IPR003961">
    <property type="entry name" value="FN3_dom"/>
</dbReference>
<keyword evidence="3" id="KW-1015">Disulfide bond</keyword>
<dbReference type="CDD" id="cd00063">
    <property type="entry name" value="FN3"/>
    <property type="match status" value="1"/>
</dbReference>
<dbReference type="PROSITE" id="PS00022">
    <property type="entry name" value="EGF_1"/>
    <property type="match status" value="2"/>
</dbReference>
<dbReference type="PROSITE" id="PS01186">
    <property type="entry name" value="EGF_2"/>
    <property type="match status" value="1"/>
</dbReference>
<feature type="disulfide bond" evidence="3">
    <location>
        <begin position="83"/>
        <end position="93"/>
    </location>
</feature>
<dbReference type="PROSITE" id="PS50853">
    <property type="entry name" value="FN3"/>
    <property type="match status" value="1"/>
</dbReference>
<dbReference type="GO" id="GO:0004714">
    <property type="term" value="F:transmembrane receptor protein tyrosine kinase activity"/>
    <property type="evidence" value="ECO:0007669"/>
    <property type="project" value="TreeGrafter"/>
</dbReference>
<keyword evidence="3" id="KW-0245">EGF-like domain</keyword>
<dbReference type="InterPro" id="IPR000742">
    <property type="entry name" value="EGF"/>
</dbReference>
<keyword evidence="5" id="KW-0732">Signal</keyword>
<feature type="domain" description="Protein kinase" evidence="6">
    <location>
        <begin position="937"/>
        <end position="1201"/>
    </location>
</feature>
<keyword evidence="10" id="KW-1185">Reference proteome</keyword>
<dbReference type="SUPFAM" id="SSF56112">
    <property type="entry name" value="Protein kinase-like (PK-like)"/>
    <property type="match status" value="1"/>
</dbReference>